<sequence length="117" mass="12591">MSAQPIPLRTAKAPAVDPQLVAVEAAIDYLNLPTVRPPLVREDGVHVVVADGEQFAAWMFALGGTPNRAPALDGASMWTLRTETPRRADGSTVRIRVHVVLVHDEFVPAEFRGAVTA</sequence>
<organism evidence="1 2">
    <name type="scientific">Streptomyces osmaniensis</name>
    <dbReference type="NCBI Taxonomy" id="593134"/>
    <lineage>
        <taxon>Bacteria</taxon>
        <taxon>Bacillati</taxon>
        <taxon>Actinomycetota</taxon>
        <taxon>Actinomycetes</taxon>
        <taxon>Kitasatosporales</taxon>
        <taxon>Streptomycetaceae</taxon>
        <taxon>Streptomyces</taxon>
    </lineage>
</organism>
<keyword evidence="2" id="KW-1185">Reference proteome</keyword>
<reference evidence="2" key="1">
    <citation type="journal article" date="2019" name="Int. J. Syst. Evol. Microbiol.">
        <title>The Global Catalogue of Microorganisms (GCM) 10K type strain sequencing project: providing services to taxonomists for standard genome sequencing and annotation.</title>
        <authorList>
            <consortium name="The Broad Institute Genomics Platform"/>
            <consortium name="The Broad Institute Genome Sequencing Center for Infectious Disease"/>
            <person name="Wu L."/>
            <person name="Ma J."/>
        </authorList>
    </citation>
    <scope>NUCLEOTIDE SEQUENCE [LARGE SCALE GENOMIC DNA]</scope>
    <source>
        <strain evidence="2">JCM 17656</strain>
    </source>
</reference>
<dbReference type="Proteomes" id="UP001500707">
    <property type="component" value="Unassembled WGS sequence"/>
</dbReference>
<gene>
    <name evidence="1" type="ORF">GCM10022295_06860</name>
</gene>
<dbReference type="RefSeq" id="WP_346180148.1">
    <property type="nucleotide sequence ID" value="NZ_BAABCE010000001.1"/>
</dbReference>
<protein>
    <submittedName>
        <fullName evidence="1">Uncharacterized protein</fullName>
    </submittedName>
</protein>
<evidence type="ECO:0000313" key="1">
    <source>
        <dbReference type="EMBL" id="GAA3527440.1"/>
    </source>
</evidence>
<name>A0ABP6V376_9ACTN</name>
<accession>A0ABP6V376</accession>
<dbReference type="EMBL" id="BAABCE010000001">
    <property type="protein sequence ID" value="GAA3527440.1"/>
    <property type="molecule type" value="Genomic_DNA"/>
</dbReference>
<proteinExistence type="predicted"/>
<comment type="caution">
    <text evidence="1">The sequence shown here is derived from an EMBL/GenBank/DDBJ whole genome shotgun (WGS) entry which is preliminary data.</text>
</comment>
<evidence type="ECO:0000313" key="2">
    <source>
        <dbReference type="Proteomes" id="UP001500707"/>
    </source>
</evidence>